<evidence type="ECO:0000256" key="1">
    <source>
        <dbReference type="ARBA" id="ARBA00004496"/>
    </source>
</evidence>
<evidence type="ECO:0000256" key="7">
    <source>
        <dbReference type="ARBA" id="ARBA00022741"/>
    </source>
</evidence>
<reference evidence="18" key="1">
    <citation type="submission" date="2025-08" db="UniProtKB">
        <authorList>
            <consortium name="RefSeq"/>
        </authorList>
    </citation>
    <scope>IDENTIFICATION</scope>
    <source>
        <tissue evidence="18">Gonad</tissue>
    </source>
</reference>
<dbReference type="Pfam" id="PF00069">
    <property type="entry name" value="Pkinase"/>
    <property type="match status" value="2"/>
</dbReference>
<evidence type="ECO:0000256" key="2">
    <source>
        <dbReference type="ARBA" id="ARBA00006692"/>
    </source>
</evidence>
<feature type="domain" description="Ig-like" evidence="15">
    <location>
        <begin position="27"/>
        <end position="117"/>
    </location>
</feature>
<feature type="domain" description="Protein kinase" evidence="14">
    <location>
        <begin position="1190"/>
        <end position="1394"/>
    </location>
</feature>
<dbReference type="CDD" id="cd00063">
    <property type="entry name" value="FN3"/>
    <property type="match status" value="1"/>
</dbReference>
<dbReference type="Proteomes" id="UP000515135">
    <property type="component" value="Unplaced"/>
</dbReference>
<feature type="compositionally biased region" description="Basic and acidic residues" evidence="13">
    <location>
        <begin position="625"/>
        <end position="634"/>
    </location>
</feature>
<dbReference type="Pfam" id="PF07679">
    <property type="entry name" value="I-set"/>
    <property type="match status" value="2"/>
</dbReference>
<feature type="compositionally biased region" description="Basic and acidic residues" evidence="13">
    <location>
        <begin position="603"/>
        <end position="617"/>
    </location>
</feature>
<dbReference type="PROSITE" id="PS00108">
    <property type="entry name" value="PROTEIN_KINASE_ST"/>
    <property type="match status" value="2"/>
</dbReference>
<dbReference type="InterPro" id="IPR000719">
    <property type="entry name" value="Prot_kinase_dom"/>
</dbReference>
<dbReference type="Pfam" id="PF00041">
    <property type="entry name" value="fn3"/>
    <property type="match status" value="1"/>
</dbReference>
<dbReference type="GO" id="GO:0005737">
    <property type="term" value="C:cytoplasm"/>
    <property type="evidence" value="ECO:0007669"/>
    <property type="project" value="UniProtKB-SubCell"/>
</dbReference>
<dbReference type="SMART" id="SM00408">
    <property type="entry name" value="IGc2"/>
    <property type="match status" value="2"/>
</dbReference>
<dbReference type="GO" id="GO:0004674">
    <property type="term" value="F:protein serine/threonine kinase activity"/>
    <property type="evidence" value="ECO:0007669"/>
    <property type="project" value="UniProtKB-KW"/>
</dbReference>
<feature type="binding site" evidence="12">
    <location>
        <position position="171"/>
    </location>
    <ligand>
        <name>ATP</name>
        <dbReference type="ChEBI" id="CHEBI:30616"/>
    </ligand>
</feature>
<dbReference type="InterPro" id="IPR013783">
    <property type="entry name" value="Ig-like_fold"/>
</dbReference>
<evidence type="ECO:0000256" key="11">
    <source>
        <dbReference type="ARBA" id="ARBA00023319"/>
    </source>
</evidence>
<dbReference type="InterPro" id="IPR003598">
    <property type="entry name" value="Ig_sub2"/>
</dbReference>
<dbReference type="GO" id="GO:0005634">
    <property type="term" value="C:nucleus"/>
    <property type="evidence" value="ECO:0007669"/>
    <property type="project" value="TreeGrafter"/>
</dbReference>
<dbReference type="PROSITE" id="PS50011">
    <property type="entry name" value="PROTEIN_KINASE_DOM"/>
    <property type="match status" value="2"/>
</dbReference>
<dbReference type="InterPro" id="IPR036179">
    <property type="entry name" value="Ig-like_dom_sf"/>
</dbReference>
<keyword evidence="5" id="KW-0808">Transferase</keyword>
<dbReference type="Gene3D" id="2.60.40.10">
    <property type="entry name" value="Immunoglobulins"/>
    <property type="match status" value="3"/>
</dbReference>
<evidence type="ECO:0000256" key="13">
    <source>
        <dbReference type="SAM" id="MobiDB-lite"/>
    </source>
</evidence>
<evidence type="ECO:0000259" key="14">
    <source>
        <dbReference type="PROSITE" id="PS50011"/>
    </source>
</evidence>
<sequence length="1394" mass="156028">MGQYQVKAENQHGAMACSMCLGLAESPQFEDIMEDVEMYVGETGRLEVRLFGKPFPNITWLKGSEELPQEKRIVRTRNEEEVVLTINSAVLSDTGVYTCTAKNISGEVSCKAQVTVSPVPESTETEDEETCWTKIHTIREQYRIHEELGKGAFGVIKRVTNRKTGKKFAAKYIRYKPHRKADIQREVTVMAKLEHAGIVQLAEAFLETKFVVMVMEYVAMGELLEHLVKVPDLCEADMVQYLSQLLEALQYIHSKDIVHLDIKPENILLTKSEAGQVKLCDFGLSRQLTPDTPETCRFGTPEFVAPETVAKEPVALTTDIWSTGVLLYVLLSGVSPFMGNNDKETYTRVKAGRWAFDQKIFNHISNEAKDFITKMLVVDPKKRPTASQCLEDVWIKTPVSKDTAAKISADRLKFFHSRRKWQKSLISVGAPLKMRPISQVLSAAGGSQSLGIKRGPNDSDSPLSSEAESTDIEALTSEADTVDTDSDRGPSPIPGRRPLQPPPGTAADRLPKKPEKRDIPKPPQLVIRRPSLSDSDENPLSPPLSPPLQREWDKPKGQERSPKRRPRSPSPRRGRREEKREEKEGGKTQGERTLRPPHLRKSRSFEGDRSRSEDKTKKLSPKSIKKSDSTEDLRKRSKEKPRPMRRSHSADRYLSSRGIELPAKEGENLVHMLRRMASTEKPSQLETLPEDSAEEGPTPGSRRVVGSEVRSEGMTRPPPRVLWTVGQEELKTDKKKEEGGSEDTQDGGMRDLDTSERPRLKRGKSAEERLRIGDSRDTEERRRRLKKSGSAEAALTTSSDDEKPRGEVARDDRGRGVRRPGKLRRAVSADADISRPLELRKQSSSVRMPEEDSITARQTSLRLTPSHQDGDATPDSRTPDGRALRRSSSEDISRGGVTLLTRGLSVDSATVRRPVRGESLDSSLRPGMWRGRSFDRPKLLSPTSIPMRGSGVEEFAPVFREKLKDEAIAEACPVILTCLPAGSPQPTVQWFKNNELIIESDRIKLSSADDGKHTLHIPQVQLGKDVGVFTCTVSNKLGTASTSCRLHAARPPGKPNPPEVMQVTSDAAVVAWEPPITGARDTLLSYILQYRKEGETLWVTVGTDVREEVLLVEGLEPGKSYRFRVACGNRAGYGPFSKSSKRVQTAQEGGPIKVRKVDKRVGLKRSHTIVELQPATDRIMLKDTIPQKQYNFEEDVARGRYAVVKKCVDIISSKEYVSKVIPITPVNRLEKLREYEALSKLRHSKVLELRDAFITSKYLILVSEKYYGGDVLRYLATKPHYSEEEVAQFITQVLEALHYLHTQKIVHLDVKPDNLLLESRRRMDVRLTDFGCARTFPSKTLGELQSTPEFVAPEVVNYETAGPAADIWSVGVLAFLCLSAHSPFLCRCSTNSFH</sequence>
<feature type="compositionally biased region" description="Pro residues" evidence="13">
    <location>
        <begin position="491"/>
        <end position="504"/>
    </location>
</feature>
<keyword evidence="10" id="KW-1015">Disulfide bond</keyword>
<keyword evidence="17" id="KW-1185">Reference proteome</keyword>
<feature type="region of interest" description="Disordered" evidence="13">
    <location>
        <begin position="445"/>
        <end position="896"/>
    </location>
</feature>
<evidence type="ECO:0000256" key="12">
    <source>
        <dbReference type="PROSITE-ProRule" id="PRU10141"/>
    </source>
</evidence>
<comment type="similarity">
    <text evidence="2">Belongs to the protein kinase superfamily. CAMK Ser/Thr protein kinase family.</text>
</comment>
<dbReference type="SMART" id="SM00060">
    <property type="entry name" value="FN3"/>
    <property type="match status" value="1"/>
</dbReference>
<dbReference type="GeneID" id="109464898"/>
<dbReference type="InterPro" id="IPR003961">
    <property type="entry name" value="FN3_dom"/>
</dbReference>
<dbReference type="InterPro" id="IPR013098">
    <property type="entry name" value="Ig_I-set"/>
</dbReference>
<evidence type="ECO:0000259" key="16">
    <source>
        <dbReference type="PROSITE" id="PS50853"/>
    </source>
</evidence>
<name>A0A6P4YFK1_BRABE</name>
<dbReference type="OrthoDB" id="2570713at2759"/>
<feature type="compositionally biased region" description="Basic and acidic residues" evidence="13">
    <location>
        <begin position="575"/>
        <end position="594"/>
    </location>
</feature>
<dbReference type="SUPFAM" id="SSF49265">
    <property type="entry name" value="Fibronectin type III"/>
    <property type="match status" value="1"/>
</dbReference>
<dbReference type="SUPFAM" id="SSF48726">
    <property type="entry name" value="Immunoglobulin"/>
    <property type="match status" value="2"/>
</dbReference>
<dbReference type="KEGG" id="bbel:109464898"/>
<dbReference type="RefSeq" id="XP_019617552.1">
    <property type="nucleotide sequence ID" value="XM_019761993.1"/>
</dbReference>
<organism evidence="17 18">
    <name type="scientific">Branchiostoma belcheri</name>
    <name type="common">Amphioxus</name>
    <dbReference type="NCBI Taxonomy" id="7741"/>
    <lineage>
        <taxon>Eukaryota</taxon>
        <taxon>Metazoa</taxon>
        <taxon>Chordata</taxon>
        <taxon>Cephalochordata</taxon>
        <taxon>Leptocardii</taxon>
        <taxon>Amphioxiformes</taxon>
        <taxon>Branchiostomatidae</taxon>
        <taxon>Branchiostoma</taxon>
    </lineage>
</organism>
<keyword evidence="6" id="KW-0677">Repeat</keyword>
<keyword evidence="4" id="KW-0723">Serine/threonine-protein kinase</keyword>
<feature type="compositionally biased region" description="Polar residues" evidence="13">
    <location>
        <begin position="458"/>
        <end position="467"/>
    </location>
</feature>
<keyword evidence="3" id="KW-0963">Cytoplasm</keyword>
<evidence type="ECO:0000256" key="8">
    <source>
        <dbReference type="ARBA" id="ARBA00022777"/>
    </source>
</evidence>
<feature type="domain" description="Fibronectin type-III" evidence="16">
    <location>
        <begin position="1054"/>
        <end position="1148"/>
    </location>
</feature>
<proteinExistence type="inferred from homology"/>
<feature type="compositionally biased region" description="Basic residues" evidence="13">
    <location>
        <begin position="562"/>
        <end position="574"/>
    </location>
</feature>
<dbReference type="InterPro" id="IPR017441">
    <property type="entry name" value="Protein_kinase_ATP_BS"/>
</dbReference>
<dbReference type="InterPro" id="IPR008271">
    <property type="entry name" value="Ser/Thr_kinase_AS"/>
</dbReference>
<dbReference type="PROSITE" id="PS50853">
    <property type="entry name" value="FN3"/>
    <property type="match status" value="1"/>
</dbReference>
<evidence type="ECO:0000256" key="4">
    <source>
        <dbReference type="ARBA" id="ARBA00022527"/>
    </source>
</evidence>
<dbReference type="PROSITE" id="PS00107">
    <property type="entry name" value="PROTEIN_KINASE_ATP"/>
    <property type="match status" value="1"/>
</dbReference>
<feature type="compositionally biased region" description="Basic and acidic residues" evidence="13">
    <location>
        <begin position="550"/>
        <end position="561"/>
    </location>
</feature>
<feature type="domain" description="Protein kinase" evidence="14">
    <location>
        <begin position="142"/>
        <end position="395"/>
    </location>
</feature>
<feature type="compositionally biased region" description="Basic residues" evidence="13">
    <location>
        <begin position="816"/>
        <end position="825"/>
    </location>
</feature>
<comment type="subcellular location">
    <subcellularLocation>
        <location evidence="1">Cytoplasm</location>
    </subcellularLocation>
</comment>
<dbReference type="Gene3D" id="1.10.510.10">
    <property type="entry name" value="Transferase(Phosphotransferase) domain 1"/>
    <property type="match status" value="2"/>
</dbReference>
<feature type="compositionally biased region" description="Basic residues" evidence="13">
    <location>
        <begin position="635"/>
        <end position="647"/>
    </location>
</feature>
<dbReference type="GO" id="GO:0005524">
    <property type="term" value="F:ATP binding"/>
    <property type="evidence" value="ECO:0007669"/>
    <property type="project" value="UniProtKB-UniRule"/>
</dbReference>
<gene>
    <name evidence="18" type="primary">LOC109464898</name>
</gene>
<evidence type="ECO:0000256" key="6">
    <source>
        <dbReference type="ARBA" id="ARBA00022737"/>
    </source>
</evidence>
<dbReference type="InterPro" id="IPR011009">
    <property type="entry name" value="Kinase-like_dom_sf"/>
</dbReference>
<evidence type="ECO:0000256" key="5">
    <source>
        <dbReference type="ARBA" id="ARBA00022679"/>
    </source>
</evidence>
<evidence type="ECO:0000313" key="17">
    <source>
        <dbReference type="Proteomes" id="UP000515135"/>
    </source>
</evidence>
<feature type="compositionally biased region" description="Basic and acidic residues" evidence="13">
    <location>
        <begin position="832"/>
        <end position="841"/>
    </location>
</feature>
<dbReference type="PANTHER" id="PTHR24342:SF20">
    <property type="entry name" value="MYOSIN LIGHT CHAIN KINASE, SMOOTH MUSCLE"/>
    <property type="match status" value="1"/>
</dbReference>
<dbReference type="GO" id="GO:0035556">
    <property type="term" value="P:intracellular signal transduction"/>
    <property type="evidence" value="ECO:0007669"/>
    <property type="project" value="TreeGrafter"/>
</dbReference>
<feature type="compositionally biased region" description="Basic and acidic residues" evidence="13">
    <location>
        <begin position="748"/>
        <end position="782"/>
    </location>
</feature>
<dbReference type="InterPro" id="IPR036116">
    <property type="entry name" value="FN3_sf"/>
</dbReference>
<evidence type="ECO:0000256" key="10">
    <source>
        <dbReference type="ARBA" id="ARBA00023157"/>
    </source>
</evidence>
<dbReference type="PANTHER" id="PTHR24342">
    <property type="entry name" value="SERINE/THREONINE-PROTEIN KINASE 17"/>
    <property type="match status" value="1"/>
</dbReference>
<dbReference type="PROSITE" id="PS50835">
    <property type="entry name" value="IG_LIKE"/>
    <property type="match status" value="2"/>
</dbReference>
<feature type="compositionally biased region" description="Polar residues" evidence="13">
    <location>
        <begin position="855"/>
        <end position="867"/>
    </location>
</feature>
<evidence type="ECO:0000256" key="3">
    <source>
        <dbReference type="ARBA" id="ARBA00022490"/>
    </source>
</evidence>
<protein>
    <submittedName>
        <fullName evidence="18">Striated muscle-specific serine/threonine-protein kinase-like</fullName>
    </submittedName>
</protein>
<dbReference type="FunFam" id="1.10.510.10:FF:000571">
    <property type="entry name" value="Maternal embryonic leucine zipper kinase"/>
    <property type="match status" value="1"/>
</dbReference>
<evidence type="ECO:0000256" key="9">
    <source>
        <dbReference type="ARBA" id="ARBA00022840"/>
    </source>
</evidence>
<feature type="compositionally biased region" description="Basic and acidic residues" evidence="13">
    <location>
        <begin position="509"/>
        <end position="520"/>
    </location>
</feature>
<dbReference type="FunFam" id="2.60.40.10:FF:000032">
    <property type="entry name" value="palladin isoform X1"/>
    <property type="match status" value="1"/>
</dbReference>
<dbReference type="SMART" id="SM00220">
    <property type="entry name" value="S_TKc"/>
    <property type="match status" value="2"/>
</dbReference>
<feature type="compositionally biased region" description="Basic and acidic residues" evidence="13">
    <location>
        <begin position="877"/>
        <end position="893"/>
    </location>
</feature>
<keyword evidence="8" id="KW-0418">Kinase</keyword>
<dbReference type="GO" id="GO:0043065">
    <property type="term" value="P:positive regulation of apoptotic process"/>
    <property type="evidence" value="ECO:0007669"/>
    <property type="project" value="TreeGrafter"/>
</dbReference>
<evidence type="ECO:0000313" key="18">
    <source>
        <dbReference type="RefSeq" id="XP_019617552.1"/>
    </source>
</evidence>
<feature type="compositionally biased region" description="Basic and acidic residues" evidence="13">
    <location>
        <begin position="728"/>
        <end position="739"/>
    </location>
</feature>
<feature type="domain" description="Ig-like" evidence="15">
    <location>
        <begin position="957"/>
        <end position="1047"/>
    </location>
</feature>
<dbReference type="Gene3D" id="3.30.200.20">
    <property type="entry name" value="Phosphorylase Kinase, domain 1"/>
    <property type="match status" value="2"/>
</dbReference>
<dbReference type="InterPro" id="IPR007110">
    <property type="entry name" value="Ig-like_dom"/>
</dbReference>
<accession>A0A6P4YFK1</accession>
<dbReference type="FunFam" id="2.60.40.10:FF:000425">
    <property type="entry name" value="Myosin light chain kinase"/>
    <property type="match status" value="1"/>
</dbReference>
<dbReference type="InterPro" id="IPR003599">
    <property type="entry name" value="Ig_sub"/>
</dbReference>
<dbReference type="SUPFAM" id="SSF56112">
    <property type="entry name" value="Protein kinase-like (PK-like)"/>
    <property type="match status" value="2"/>
</dbReference>
<evidence type="ECO:0000259" key="15">
    <source>
        <dbReference type="PROSITE" id="PS50835"/>
    </source>
</evidence>
<feature type="compositionally biased region" description="Basic and acidic residues" evidence="13">
    <location>
        <begin position="800"/>
        <end position="815"/>
    </location>
</feature>
<keyword evidence="9 12" id="KW-0067">ATP-binding</keyword>
<keyword evidence="7 12" id="KW-0547">Nucleotide-binding</keyword>
<dbReference type="SMART" id="SM00409">
    <property type="entry name" value="IG"/>
    <property type="match status" value="2"/>
</dbReference>
<keyword evidence="11" id="KW-0393">Immunoglobulin domain</keyword>